<evidence type="ECO:0008006" key="3">
    <source>
        <dbReference type="Google" id="ProtNLM"/>
    </source>
</evidence>
<reference evidence="2" key="1">
    <citation type="journal article" date="2019" name="Int. J. Syst. Evol. Microbiol.">
        <title>The Global Catalogue of Microorganisms (GCM) 10K type strain sequencing project: providing services to taxonomists for standard genome sequencing and annotation.</title>
        <authorList>
            <consortium name="The Broad Institute Genomics Platform"/>
            <consortium name="The Broad Institute Genome Sequencing Center for Infectious Disease"/>
            <person name="Wu L."/>
            <person name="Ma J."/>
        </authorList>
    </citation>
    <scope>NUCLEOTIDE SEQUENCE [LARGE SCALE GENOMIC DNA]</scope>
    <source>
        <strain evidence="2">JCM 32148</strain>
    </source>
</reference>
<accession>A0ABW2ZYK7</accession>
<dbReference type="EMBL" id="JBHTHM010000152">
    <property type="protein sequence ID" value="MFD0783464.1"/>
    <property type="molecule type" value="Genomic_DNA"/>
</dbReference>
<protein>
    <recommendedName>
        <fullName evidence="3">DUF397 domain-containing protein</fullName>
    </recommendedName>
</protein>
<keyword evidence="2" id="KW-1185">Reference proteome</keyword>
<comment type="caution">
    <text evidence="1">The sequence shown here is derived from an EMBL/GenBank/DDBJ whole genome shotgun (WGS) entry which is preliminary data.</text>
</comment>
<gene>
    <name evidence="1" type="ORF">ACFQZ8_05985</name>
</gene>
<proteinExistence type="predicted"/>
<dbReference type="Proteomes" id="UP001597053">
    <property type="component" value="Unassembled WGS sequence"/>
</dbReference>
<organism evidence="1 2">
    <name type="scientific">Micromonospora azadirachtae</name>
    <dbReference type="NCBI Taxonomy" id="1970735"/>
    <lineage>
        <taxon>Bacteria</taxon>
        <taxon>Bacillati</taxon>
        <taxon>Actinomycetota</taxon>
        <taxon>Actinomycetes</taxon>
        <taxon>Micromonosporales</taxon>
        <taxon>Micromonosporaceae</taxon>
        <taxon>Micromonospora</taxon>
    </lineage>
</organism>
<name>A0ABW2ZYK7_9ACTN</name>
<evidence type="ECO:0000313" key="1">
    <source>
        <dbReference type="EMBL" id="MFD0783464.1"/>
    </source>
</evidence>
<sequence>MSRLNWMTPQCGNSGPNCPEIAADGQDVYPRNSEKRAAVAMFPAASCELPEQEFRDGEI</sequence>
<evidence type="ECO:0000313" key="2">
    <source>
        <dbReference type="Proteomes" id="UP001597053"/>
    </source>
</evidence>